<organism evidence="2 3">
    <name type="scientific">[Myrmecia] bisecta</name>
    <dbReference type="NCBI Taxonomy" id="41462"/>
    <lineage>
        <taxon>Eukaryota</taxon>
        <taxon>Viridiplantae</taxon>
        <taxon>Chlorophyta</taxon>
        <taxon>core chlorophytes</taxon>
        <taxon>Trebouxiophyceae</taxon>
        <taxon>Trebouxiales</taxon>
        <taxon>Trebouxiaceae</taxon>
        <taxon>Myrmecia</taxon>
    </lineage>
</organism>
<dbReference type="EMBL" id="JALJOR010000002">
    <property type="protein sequence ID" value="KAK9823114.1"/>
    <property type="molecule type" value="Genomic_DNA"/>
</dbReference>
<proteinExistence type="predicted"/>
<comment type="caution">
    <text evidence="2">The sequence shown here is derived from an EMBL/GenBank/DDBJ whole genome shotgun (WGS) entry which is preliminary data.</text>
</comment>
<accession>A0AAW1QNX4</accession>
<gene>
    <name evidence="2" type="ORF">WJX72_000396</name>
</gene>
<evidence type="ECO:0000256" key="1">
    <source>
        <dbReference type="SAM" id="MobiDB-lite"/>
    </source>
</evidence>
<feature type="compositionally biased region" description="Polar residues" evidence="1">
    <location>
        <begin position="131"/>
        <end position="146"/>
    </location>
</feature>
<name>A0AAW1QNX4_9CHLO</name>
<feature type="region of interest" description="Disordered" evidence="1">
    <location>
        <begin position="121"/>
        <end position="168"/>
    </location>
</feature>
<sequence length="168" mass="18005">MKFKLPFRRKAKTNVLPIPPRQPVPPGVFVEEARLGLLGTAPSTSDRFDFHASPEPRYTAETLQRSLADLCATHHVSLAKLREQMGNMAEPAETVLQLSARRVFAQRYMLRSRLDSTGAISDLSPALGFGPSTSTGEASKQHSGGQANDAGGSKKAGPPISRPQSAIG</sequence>
<keyword evidence="3" id="KW-1185">Reference proteome</keyword>
<evidence type="ECO:0000313" key="3">
    <source>
        <dbReference type="Proteomes" id="UP001489004"/>
    </source>
</evidence>
<reference evidence="2 3" key="1">
    <citation type="journal article" date="2024" name="Nat. Commun.">
        <title>Phylogenomics reveals the evolutionary origins of lichenization in chlorophyte algae.</title>
        <authorList>
            <person name="Puginier C."/>
            <person name="Libourel C."/>
            <person name="Otte J."/>
            <person name="Skaloud P."/>
            <person name="Haon M."/>
            <person name="Grisel S."/>
            <person name="Petersen M."/>
            <person name="Berrin J.G."/>
            <person name="Delaux P.M."/>
            <person name="Dal Grande F."/>
            <person name="Keller J."/>
        </authorList>
    </citation>
    <scope>NUCLEOTIDE SEQUENCE [LARGE SCALE GENOMIC DNA]</scope>
    <source>
        <strain evidence="2 3">SAG 2043</strain>
    </source>
</reference>
<evidence type="ECO:0000313" key="2">
    <source>
        <dbReference type="EMBL" id="KAK9823114.1"/>
    </source>
</evidence>
<dbReference type="AlphaFoldDB" id="A0AAW1QNX4"/>
<dbReference type="Proteomes" id="UP001489004">
    <property type="component" value="Unassembled WGS sequence"/>
</dbReference>
<protein>
    <submittedName>
        <fullName evidence="2">Uncharacterized protein</fullName>
    </submittedName>
</protein>